<evidence type="ECO:0000313" key="3">
    <source>
        <dbReference type="EMBL" id="MFB2895075.1"/>
    </source>
</evidence>
<reference evidence="3 4" key="1">
    <citation type="submission" date="2024-09" db="EMBL/GenBank/DDBJ databases">
        <title>Floridaenema gen nov. (Aerosakkonemataceae, Aerosakkonematales ord. nov., Cyanobacteria) from benthic tropical and subtropical fresh waters, with the description of four new species.</title>
        <authorList>
            <person name="Moretto J.A."/>
            <person name="Berthold D.E."/>
            <person name="Lefler F.W."/>
            <person name="Huang I.-S."/>
            <person name="Laughinghouse H. IV."/>
        </authorList>
    </citation>
    <scope>NUCLEOTIDE SEQUENCE [LARGE SCALE GENOMIC DNA]</scope>
    <source>
        <strain evidence="3 4">BLCC-F50</strain>
    </source>
</reference>
<keyword evidence="2" id="KW-0605">Phycobilisome</keyword>
<evidence type="ECO:0000256" key="1">
    <source>
        <dbReference type="ARBA" id="ARBA00022549"/>
    </source>
</evidence>
<dbReference type="RefSeq" id="WP_413264716.1">
    <property type="nucleotide sequence ID" value="NZ_JBHFNR010000145.1"/>
</dbReference>
<protein>
    <submittedName>
        <fullName evidence="3">NACHT domain-containing NTPase</fullName>
    </submittedName>
</protein>
<gene>
    <name evidence="3" type="ORF">ACE1CI_19385</name>
</gene>
<comment type="caution">
    <text evidence="3">The sequence shown here is derived from an EMBL/GenBank/DDBJ whole genome shotgun (WGS) entry which is preliminary data.</text>
</comment>
<organism evidence="3 4">
    <name type="scientific">Floridaenema flaviceps BLCC-F50</name>
    <dbReference type="NCBI Taxonomy" id="3153642"/>
    <lineage>
        <taxon>Bacteria</taxon>
        <taxon>Bacillati</taxon>
        <taxon>Cyanobacteriota</taxon>
        <taxon>Cyanophyceae</taxon>
        <taxon>Oscillatoriophycideae</taxon>
        <taxon>Aerosakkonematales</taxon>
        <taxon>Aerosakkonemataceae</taxon>
        <taxon>Floridanema</taxon>
        <taxon>Floridanema flaviceps</taxon>
    </lineage>
</organism>
<evidence type="ECO:0000256" key="2">
    <source>
        <dbReference type="ARBA" id="ARBA00022738"/>
    </source>
</evidence>
<name>A0ABV4XTM4_9CYAN</name>
<sequence length="1568" mass="179141">MTMAGGVSDKLGNRYEGRWTVFCMVDVMDEKADSISLEPIGIDGIEFFLRREGKLEYHQVKRQKSGRGRWTLSSLEDKEVQVLSDFWKSLSNPDISCVFVSTQDADELQRLAMDARDAASWTEFEQKYVNKTLNKTLSGHFDTLLKKWGNCCRIDAYAALKRIRIETVGENFLVNTVDNRLAALVEGDPASVRLELAELAENSIRKELTAHDIWHYLLKKRGYRRREWGKDPHVLTAVNNQNDRYLSRLHKEAIAGKVIRRDEVDTIVDKLISPDSKRGVLVTGEAGVGKSGIILQVVEALYQQGVPLIAFRVDHLAPTQSPNQVGEQLENLPGSPAHVLANIAQERDCVLVIDQLDAVSTASGRNPQFFESIDQIINQAKAYPRMRLLLACRKFDLDYDSRFKRLTGNNGIAETLTINRLSYEKIREIVTEIGIDARLLNNNQLKLLSIPLHLRLLAEVAEGSKANVLNFKTAKDLYKKFWDNKKDSELLRVNTEHFTNVIYTLCDYMSRNQRLSAPKARVDRYGKTAELMASEHILVSDGQQYSFFHEGFFDYAFARRFASEDEELLSFLGSREQQHLFRRAQVRQILLYERDAEGERYLADLQALLTSSNIRFHIKKVVFALLAALDNPTQEEWAIIAPLIGKKDNLITQQVWQTLRSSIHWFELLNSLGLIQQWLRDENEERIEQTVILLSIMQRQIPDLVAELVEPFIGVSEAWCNRLNFLVQRAELTTGERFFQLFLRLIDEGILDQTKEIVDETRDFWMRIYSLAQKQPEWACEAISHYLNRYLALSLGTGEPNLFHWKSGALPHSQFAKQVLTKSARNVPTKFIKYLLPFMLRVMEATALREGNPPWLDRVWESRSPGEVYSIDDALLREMEVALSSLAENQPEDFSFIVAEQLLRQSNFETVQYLLIRAYAANGEKFADEAAAYLCEQPARLQTGYKIYSEGGIGAPFWATRQLLEAITPHCSNEHIAMLEMAILNYYSDWERTAGMHYSYGHAQFVLLEGITSSRRSESATRRQQEWQRKFGKESVEAPKPIVASLVGSPIPESATQKMTDEQWLRAIQRYNQHGLDFNKNWSLAGGAGELSHLLERQVKIEPKRFAALVKQFPNDTHPSYFEAVLRGIADINVDIETIIRLSQQLFLGLVSQSSNNRHPSYVKAVLRSIADLDINLEIDISVDIKTDIGAVCQRCHQLPNHPCGRWINWLIGELADLPWSEEAFDIVTWYAVNDPEPEQEWWRTETYNEQVYWGGDIVYAESTRGSAVSAIAKLILADKNRASYFQQSLQQIVQDSSIAVRSCAAEALKALLNYDRDLAVSLFRQLCDTEDALLGTHTVECFLSYALQTHFEVLASIVERMIMSELPEVVKVGTRQACIASLNIEEAGWLAELCLSGTETHRIAATEIFVANFRQGHFRKFCENALIKLFHDSSEQVRSQATRCFLHFEGEELSDYISLVEAFVDSPAFSSDDNNLIYALEETTAKLPDAVTYRVCERFLEGLRSDDSDVRQRAGIKADKVSKLLLKLYNQSKDQELQLRCLDLIDFMSQMEVYGLAEALTEYEYER</sequence>
<dbReference type="InterPro" id="IPR027417">
    <property type="entry name" value="P-loop_NTPase"/>
</dbReference>
<dbReference type="SUPFAM" id="SSF52540">
    <property type="entry name" value="P-loop containing nucleoside triphosphate hydrolases"/>
    <property type="match status" value="1"/>
</dbReference>
<evidence type="ECO:0000313" key="4">
    <source>
        <dbReference type="Proteomes" id="UP001576784"/>
    </source>
</evidence>
<dbReference type="InterPro" id="IPR016024">
    <property type="entry name" value="ARM-type_fold"/>
</dbReference>
<keyword evidence="4" id="KW-1185">Reference proteome</keyword>
<accession>A0ABV4XTM4</accession>
<dbReference type="Gene3D" id="1.25.10.10">
    <property type="entry name" value="Leucine-rich Repeat Variant"/>
    <property type="match status" value="1"/>
</dbReference>
<dbReference type="Proteomes" id="UP001576784">
    <property type="component" value="Unassembled WGS sequence"/>
</dbReference>
<keyword evidence="1" id="KW-0042">Antenna complex</keyword>
<dbReference type="Gene3D" id="3.40.50.300">
    <property type="entry name" value="P-loop containing nucleotide triphosphate hydrolases"/>
    <property type="match status" value="1"/>
</dbReference>
<dbReference type="EMBL" id="JBHFNR010000145">
    <property type="protein sequence ID" value="MFB2895075.1"/>
    <property type="molecule type" value="Genomic_DNA"/>
</dbReference>
<proteinExistence type="predicted"/>
<dbReference type="SUPFAM" id="SSF48371">
    <property type="entry name" value="ARM repeat"/>
    <property type="match status" value="1"/>
</dbReference>
<dbReference type="InterPro" id="IPR011989">
    <property type="entry name" value="ARM-like"/>
</dbReference>